<name>A7IXC8_PBCVN</name>
<dbReference type="EMBL" id="DQ491002">
    <property type="protein sequence ID" value="ABT15002.1"/>
    <property type="molecule type" value="Genomic_DNA"/>
</dbReference>
<dbReference type="RefSeq" id="YP_001497799.1">
    <property type="nucleotide sequence ID" value="NC_009898.1"/>
</dbReference>
<organismHost>
    <name type="scientific">Chlorella</name>
    <dbReference type="NCBI Taxonomy" id="3071"/>
</organismHost>
<protein>
    <submittedName>
        <fullName evidence="1">Uncharacterized protein b603L</fullName>
    </submittedName>
</protein>
<keyword evidence="2" id="KW-1185">Reference proteome</keyword>
<gene>
    <name evidence="1" type="primary">b603L</name>
    <name evidence="1" type="ORF">NY2A_b603L</name>
</gene>
<proteinExistence type="predicted"/>
<accession>A7IXC8</accession>
<evidence type="ECO:0000313" key="1">
    <source>
        <dbReference type="EMBL" id="ABT15002.1"/>
    </source>
</evidence>
<sequence length="78" mass="8990">MEEHFHKHTKSPSVQQCPAKKTQCLEDQVKNTQCLEDQVKNITTQNGYINTLSMVCTFIGSDLLVKLREHLKKMMVVI</sequence>
<evidence type="ECO:0000313" key="2">
    <source>
        <dbReference type="Proteomes" id="UP000202419"/>
    </source>
</evidence>
<dbReference type="GeneID" id="5659184"/>
<organism evidence="1 2">
    <name type="scientific">Paramecium bursaria Chlorella virus NY2A</name>
    <name type="common">PBCV-NY2A</name>
    <dbReference type="NCBI Taxonomy" id="46021"/>
    <lineage>
        <taxon>Viruses</taxon>
        <taxon>Varidnaviria</taxon>
        <taxon>Bamfordvirae</taxon>
        <taxon>Nucleocytoviricota</taxon>
        <taxon>Megaviricetes</taxon>
        <taxon>Algavirales</taxon>
        <taxon>Phycodnaviridae</taxon>
        <taxon>Chlorovirus</taxon>
        <taxon>Chlorovirus americanus</taxon>
    </lineage>
</organism>
<dbReference type="Proteomes" id="UP000202419">
    <property type="component" value="Segment"/>
</dbReference>
<reference evidence="1 2" key="1">
    <citation type="journal article" date="2007" name="Virology">
        <title>Sequence and annotation of the 369-kb NY-2A and the 345-kb AR158 viruses that infect Chlorella NC64A.</title>
        <authorList>
            <person name="Fitzgerald L.A."/>
            <person name="Graves M.V."/>
            <person name="Li X."/>
            <person name="Feldblyum T."/>
            <person name="Nierman W.C."/>
            <person name="Van Etten J.L."/>
        </authorList>
    </citation>
    <scope>NUCLEOTIDE SEQUENCE [LARGE SCALE GENOMIC DNA]</scope>
    <source>
        <strain evidence="1 2">NY-2A</strain>
    </source>
</reference>
<dbReference type="KEGG" id="vg:5659184"/>